<dbReference type="EMBL" id="BKCJ010590203">
    <property type="protein sequence ID" value="GFB27218.1"/>
    <property type="molecule type" value="Genomic_DNA"/>
</dbReference>
<dbReference type="AlphaFoldDB" id="A0A699LBQ2"/>
<feature type="non-terminal residue" evidence="1">
    <location>
        <position position="1"/>
    </location>
</feature>
<evidence type="ECO:0000313" key="1">
    <source>
        <dbReference type="EMBL" id="GFB27218.1"/>
    </source>
</evidence>
<reference evidence="1" key="1">
    <citation type="journal article" date="2019" name="Sci. Rep.">
        <title>Draft genome of Tanacetum cinerariifolium, the natural source of mosquito coil.</title>
        <authorList>
            <person name="Yamashiro T."/>
            <person name="Shiraishi A."/>
            <person name="Satake H."/>
            <person name="Nakayama K."/>
        </authorList>
    </citation>
    <scope>NUCLEOTIDE SEQUENCE</scope>
</reference>
<gene>
    <name evidence="1" type="ORF">Tci_699189</name>
</gene>
<proteinExistence type="predicted"/>
<comment type="caution">
    <text evidence="1">The sequence shown here is derived from an EMBL/GenBank/DDBJ whole genome shotgun (WGS) entry which is preliminary data.</text>
</comment>
<organism evidence="1">
    <name type="scientific">Tanacetum cinerariifolium</name>
    <name type="common">Dalmatian daisy</name>
    <name type="synonym">Chrysanthemum cinerariifolium</name>
    <dbReference type="NCBI Taxonomy" id="118510"/>
    <lineage>
        <taxon>Eukaryota</taxon>
        <taxon>Viridiplantae</taxon>
        <taxon>Streptophyta</taxon>
        <taxon>Embryophyta</taxon>
        <taxon>Tracheophyta</taxon>
        <taxon>Spermatophyta</taxon>
        <taxon>Magnoliopsida</taxon>
        <taxon>eudicotyledons</taxon>
        <taxon>Gunneridae</taxon>
        <taxon>Pentapetalae</taxon>
        <taxon>asterids</taxon>
        <taxon>campanulids</taxon>
        <taxon>Asterales</taxon>
        <taxon>Asteraceae</taxon>
        <taxon>Asteroideae</taxon>
        <taxon>Anthemideae</taxon>
        <taxon>Anthemidinae</taxon>
        <taxon>Tanacetum</taxon>
    </lineage>
</organism>
<accession>A0A699LBQ2</accession>
<sequence length="278" mass="31683">IVEEPHHLSELLLERVPSYTTTPVAEDALITLPTSDEVAAAQRDTHLAKKSKGPLQARTRFTLVIISEPSQPSKKRRLKKRASEASSSALELGQAEGLNEADITDFCLKKVVSFEVVSRDLNIVPTITLFRVFECLCKQGDWFSFSKRQNTEDVCMNDGPLSLKKWKSKFFLIDRRAILDHLTWRHSHSCVSDDLRADGFDQNDVEQLRIHLIHLREMREEVLVHISIYDFITLPSWSDAKIVEEPHHLSELLLERVPSYTTTPVAEDACSLAVYLCF</sequence>
<name>A0A699LBQ2_TANCI</name>
<protein>
    <submittedName>
        <fullName evidence="1">Uncharacterized protein</fullName>
    </submittedName>
</protein>